<gene>
    <name evidence="1" type="ORF">SAMN05443549_102376</name>
</gene>
<accession>A0A1M5HTW3</accession>
<dbReference type="STRING" id="468056.SAMN05443549_102376"/>
<name>A0A1M5HTW3_9FLAO</name>
<proteinExistence type="predicted"/>
<sequence length="90" mass="10840">MQSITQMYLKNEYLPINYGKKYRVRDFVLLKSNIRSALPINLGLGDFNFGLVGDLIFSDYLFEQVYYCQNQQSDDESETKFFYNRRQLWK</sequence>
<reference evidence="2" key="1">
    <citation type="submission" date="2016-11" db="EMBL/GenBank/DDBJ databases">
        <authorList>
            <person name="Varghese N."/>
            <person name="Submissions S."/>
        </authorList>
    </citation>
    <scope>NUCLEOTIDE SEQUENCE [LARGE SCALE GENOMIC DNA]</scope>
    <source>
        <strain evidence="2">DSM 19978</strain>
    </source>
</reference>
<protein>
    <submittedName>
        <fullName evidence="1">Uncharacterized protein</fullName>
    </submittedName>
</protein>
<dbReference type="AlphaFoldDB" id="A0A1M5HTW3"/>
<evidence type="ECO:0000313" key="1">
    <source>
        <dbReference type="EMBL" id="SHG19394.1"/>
    </source>
</evidence>
<organism evidence="1 2">
    <name type="scientific">Flavobacterium fluvii</name>
    <dbReference type="NCBI Taxonomy" id="468056"/>
    <lineage>
        <taxon>Bacteria</taxon>
        <taxon>Pseudomonadati</taxon>
        <taxon>Bacteroidota</taxon>
        <taxon>Flavobacteriia</taxon>
        <taxon>Flavobacteriales</taxon>
        <taxon>Flavobacteriaceae</taxon>
        <taxon>Flavobacterium</taxon>
    </lineage>
</organism>
<evidence type="ECO:0000313" key="2">
    <source>
        <dbReference type="Proteomes" id="UP000184516"/>
    </source>
</evidence>
<keyword evidence="2" id="KW-1185">Reference proteome</keyword>
<dbReference type="Proteomes" id="UP000184516">
    <property type="component" value="Unassembled WGS sequence"/>
</dbReference>
<dbReference type="EMBL" id="FQWB01000002">
    <property type="protein sequence ID" value="SHG19394.1"/>
    <property type="molecule type" value="Genomic_DNA"/>
</dbReference>